<keyword evidence="9" id="KW-1185">Reference proteome</keyword>
<dbReference type="AlphaFoldDB" id="A0A1H0KUV8"/>
<dbReference type="Gene3D" id="3.30.70.270">
    <property type="match status" value="1"/>
</dbReference>
<reference evidence="7 10" key="1">
    <citation type="submission" date="2016-10" db="EMBL/GenBank/DDBJ databases">
        <authorList>
            <person name="de Groot N.N."/>
        </authorList>
    </citation>
    <scope>NUCLEOTIDE SEQUENCE [LARGE SCALE GENOMIC DNA]</scope>
    <source>
        <strain evidence="10">BP1-145</strain>
        <strain evidence="7">BP1-148</strain>
    </source>
</reference>
<evidence type="ECO:0000313" key="8">
    <source>
        <dbReference type="EMBL" id="SDO59747.1"/>
    </source>
</evidence>
<dbReference type="OrthoDB" id="9808813at2"/>
<dbReference type="InterPro" id="IPR017961">
    <property type="entry name" value="DNA_pol_Y-fam_little_finger"/>
</dbReference>
<dbReference type="SUPFAM" id="SSF56672">
    <property type="entry name" value="DNA/RNA polymerases"/>
    <property type="match status" value="1"/>
</dbReference>
<keyword evidence="3" id="KW-0741">SOS mutagenesis</keyword>
<dbReference type="InterPro" id="IPR043502">
    <property type="entry name" value="DNA/RNA_pol_sf"/>
</dbReference>
<protein>
    <submittedName>
        <fullName evidence="8">DNA polymerase V</fullName>
    </submittedName>
</protein>
<comment type="similarity">
    <text evidence="1">Belongs to the DNA polymerase type-Y family.</text>
</comment>
<dbReference type="GO" id="GO:0003887">
    <property type="term" value="F:DNA-directed DNA polymerase activity"/>
    <property type="evidence" value="ECO:0007669"/>
    <property type="project" value="TreeGrafter"/>
</dbReference>
<organism evidence="8 10">
    <name type="scientific">Prevotella communis</name>
    <dbReference type="NCBI Taxonomy" id="2913614"/>
    <lineage>
        <taxon>Bacteria</taxon>
        <taxon>Pseudomonadati</taxon>
        <taxon>Bacteroidota</taxon>
        <taxon>Bacteroidia</taxon>
        <taxon>Bacteroidales</taxon>
        <taxon>Prevotellaceae</taxon>
        <taxon>Prevotella</taxon>
    </lineage>
</organism>
<accession>A0A1H0KUV8</accession>
<dbReference type="InterPro" id="IPR043128">
    <property type="entry name" value="Rev_trsase/Diguanyl_cyclase"/>
</dbReference>
<dbReference type="GO" id="GO:0005829">
    <property type="term" value="C:cytosol"/>
    <property type="evidence" value="ECO:0007669"/>
    <property type="project" value="TreeGrafter"/>
</dbReference>
<dbReference type="Gene3D" id="1.10.150.20">
    <property type="entry name" value="5' to 3' exonuclease, C-terminal subdomain"/>
    <property type="match status" value="1"/>
</dbReference>
<feature type="domain" description="UmuC" evidence="6">
    <location>
        <begin position="2"/>
        <end position="186"/>
    </location>
</feature>
<name>A0A1H0KUV8_9BACT</name>
<sequence>MYAIVDCDNCYVSCERVFRPDLNGKPVVVLSNNDGCVVARSNEAKALGIKAGLPYYQLKERFPHSEVTVFSSNYELYGDITDRVMSLVRKASPTFYRYSIDEGFCDLKGMEHFDLKRWGEDLSAYIWKATRMPVSIGIAPTKTLAKMASHFAKKFKGYKHCCFIDNDERRKKALEMYEIDEVWGIGRRYAARLQALGVRTALDFAKHPETWVRAMLNNVVVIRTWKELNSIDCVPMEDMSKKKSICTSRSFPGMVTDMDTLRTSVSNFAARCAEKLRKQQSVAQSVSVFIDTNHFREDLPQYWNMAEERLLTPSNSTQQIVQTATRCMERVFRQGFHYKRAGVIVMGISPDNGVQTNFIDYDSERHEKMKRLDEALDKINREYGSETLVLGSQQYTKPQGKGKAGVFKDSIKHDFRSPCYTTRWSDIPEAT</sequence>
<dbReference type="Pfam" id="PF11799">
    <property type="entry name" value="IMS_C"/>
    <property type="match status" value="1"/>
</dbReference>
<evidence type="ECO:0000313" key="7">
    <source>
        <dbReference type="EMBL" id="SDG91745.1"/>
    </source>
</evidence>
<keyword evidence="5" id="KW-0742">SOS response</keyword>
<keyword evidence="2" id="KW-0227">DNA damage</keyword>
<evidence type="ECO:0000313" key="9">
    <source>
        <dbReference type="Proteomes" id="UP000198779"/>
    </source>
</evidence>
<evidence type="ECO:0000256" key="2">
    <source>
        <dbReference type="ARBA" id="ARBA00022763"/>
    </source>
</evidence>
<reference evidence="8 9" key="2">
    <citation type="submission" date="2016-10" db="EMBL/GenBank/DDBJ databases">
        <authorList>
            <person name="Varghese N."/>
            <person name="Submissions S."/>
        </authorList>
    </citation>
    <scope>NUCLEOTIDE SEQUENCE</scope>
    <source>
        <strain evidence="8">BP1-145</strain>
        <strain evidence="9">BP1-148</strain>
    </source>
</reference>
<dbReference type="Proteomes" id="UP000199134">
    <property type="component" value="Unassembled WGS sequence"/>
</dbReference>
<dbReference type="EMBL" id="FNCQ01000012">
    <property type="protein sequence ID" value="SDG91745.1"/>
    <property type="molecule type" value="Genomic_DNA"/>
</dbReference>
<dbReference type="Gene3D" id="3.40.1170.60">
    <property type="match status" value="1"/>
</dbReference>
<dbReference type="GO" id="GO:0006281">
    <property type="term" value="P:DNA repair"/>
    <property type="evidence" value="ECO:0007669"/>
    <property type="project" value="UniProtKB-KW"/>
</dbReference>
<dbReference type="InterPro" id="IPR036775">
    <property type="entry name" value="DNA_pol_Y-fam_lit_finger_sf"/>
</dbReference>
<dbReference type="InterPro" id="IPR025188">
    <property type="entry name" value="DUF4113"/>
</dbReference>
<dbReference type="STRING" id="645274.SAMN04487901_11276"/>
<dbReference type="CDD" id="cd01700">
    <property type="entry name" value="PolY_Pol_V_umuC"/>
    <property type="match status" value="1"/>
</dbReference>
<dbReference type="PANTHER" id="PTHR11076:SF34">
    <property type="entry name" value="PROTEIN UMUC"/>
    <property type="match status" value="1"/>
</dbReference>
<evidence type="ECO:0000256" key="1">
    <source>
        <dbReference type="ARBA" id="ARBA00010945"/>
    </source>
</evidence>
<dbReference type="GO" id="GO:0009432">
    <property type="term" value="P:SOS response"/>
    <property type="evidence" value="ECO:0007669"/>
    <property type="project" value="UniProtKB-KW"/>
</dbReference>
<dbReference type="Pfam" id="PF13438">
    <property type="entry name" value="DUF4113"/>
    <property type="match status" value="1"/>
</dbReference>
<proteinExistence type="inferred from homology"/>
<dbReference type="RefSeq" id="WP_091818386.1">
    <property type="nucleotide sequence ID" value="NZ_FNCQ01000012.1"/>
</dbReference>
<dbReference type="SUPFAM" id="SSF100879">
    <property type="entry name" value="Lesion bypass DNA polymerase (Y-family), little finger domain"/>
    <property type="match status" value="1"/>
</dbReference>
<dbReference type="PANTHER" id="PTHR11076">
    <property type="entry name" value="DNA REPAIR POLYMERASE UMUC / TRANSFERASE FAMILY MEMBER"/>
    <property type="match status" value="1"/>
</dbReference>
<dbReference type="Pfam" id="PF00817">
    <property type="entry name" value="IMS"/>
    <property type="match status" value="1"/>
</dbReference>
<dbReference type="EMBL" id="FNIW01000031">
    <property type="protein sequence ID" value="SDO59747.1"/>
    <property type="molecule type" value="Genomic_DNA"/>
</dbReference>
<dbReference type="InterPro" id="IPR001126">
    <property type="entry name" value="UmuC"/>
</dbReference>
<dbReference type="PROSITE" id="PS50173">
    <property type="entry name" value="UMUC"/>
    <property type="match status" value="1"/>
</dbReference>
<dbReference type="InterPro" id="IPR050116">
    <property type="entry name" value="DNA_polymerase-Y"/>
</dbReference>
<accession>A0A1G7Y5K7</accession>
<gene>
    <name evidence="8" type="ORF">SAMN04487900_13110</name>
    <name evidence="7" type="ORF">SAMN04487901_11276</name>
</gene>
<keyword evidence="4" id="KW-0234">DNA repair</keyword>
<evidence type="ECO:0000256" key="5">
    <source>
        <dbReference type="ARBA" id="ARBA00023236"/>
    </source>
</evidence>
<evidence type="ECO:0000313" key="10">
    <source>
        <dbReference type="Proteomes" id="UP000199134"/>
    </source>
</evidence>
<evidence type="ECO:0000259" key="6">
    <source>
        <dbReference type="PROSITE" id="PS50173"/>
    </source>
</evidence>
<dbReference type="GO" id="GO:0003684">
    <property type="term" value="F:damaged DNA binding"/>
    <property type="evidence" value="ECO:0007669"/>
    <property type="project" value="InterPro"/>
</dbReference>
<dbReference type="Proteomes" id="UP000198779">
    <property type="component" value="Unassembled WGS sequence"/>
</dbReference>
<dbReference type="GO" id="GO:0042276">
    <property type="term" value="P:error-prone translesion synthesis"/>
    <property type="evidence" value="ECO:0007669"/>
    <property type="project" value="TreeGrafter"/>
</dbReference>
<evidence type="ECO:0000256" key="4">
    <source>
        <dbReference type="ARBA" id="ARBA00023204"/>
    </source>
</evidence>
<dbReference type="Gene3D" id="3.30.1490.100">
    <property type="entry name" value="DNA polymerase, Y-family, little finger domain"/>
    <property type="match status" value="1"/>
</dbReference>
<evidence type="ECO:0000256" key="3">
    <source>
        <dbReference type="ARBA" id="ARBA00023199"/>
    </source>
</evidence>